<reference evidence="8 9" key="1">
    <citation type="submission" date="2017-08" db="EMBL/GenBank/DDBJ databases">
        <title>Acidophilic green algal genome provides insights into adaptation to an acidic environment.</title>
        <authorList>
            <person name="Hirooka S."/>
            <person name="Hirose Y."/>
            <person name="Kanesaki Y."/>
            <person name="Higuchi S."/>
            <person name="Fujiwara T."/>
            <person name="Onuma R."/>
            <person name="Era A."/>
            <person name="Ohbayashi R."/>
            <person name="Uzuka A."/>
            <person name="Nozaki H."/>
            <person name="Yoshikawa H."/>
            <person name="Miyagishima S.Y."/>
        </authorList>
    </citation>
    <scope>NUCLEOTIDE SEQUENCE [LARGE SCALE GENOMIC DNA]</scope>
    <source>
        <strain evidence="8 9">NIES-2499</strain>
    </source>
</reference>
<evidence type="ECO:0008006" key="10">
    <source>
        <dbReference type="Google" id="ProtNLM"/>
    </source>
</evidence>
<dbReference type="GO" id="GO:0008237">
    <property type="term" value="F:metallopeptidase activity"/>
    <property type="evidence" value="ECO:0007669"/>
    <property type="project" value="UniProtKB-KW"/>
</dbReference>
<comment type="caution">
    <text evidence="8">The sequence shown here is derived from an EMBL/GenBank/DDBJ whole genome shotgun (WGS) entry which is preliminary data.</text>
</comment>
<dbReference type="STRING" id="1157962.A0A250X280"/>
<protein>
    <recommendedName>
        <fullName evidence="10">Peptidase M16 N-terminal domain-containing protein</fullName>
    </recommendedName>
</protein>
<feature type="domain" description="Peptidase M16 N-terminal" evidence="6">
    <location>
        <begin position="160"/>
        <end position="282"/>
    </location>
</feature>
<dbReference type="OrthoDB" id="952271at2759"/>
<dbReference type="Gene3D" id="3.30.830.10">
    <property type="entry name" value="Metalloenzyme, LuxS/M16 peptidase-like"/>
    <property type="match status" value="4"/>
</dbReference>
<evidence type="ECO:0000256" key="2">
    <source>
        <dbReference type="ARBA" id="ARBA00022670"/>
    </source>
</evidence>
<dbReference type="GO" id="GO:0006508">
    <property type="term" value="P:proteolysis"/>
    <property type="evidence" value="ECO:0007669"/>
    <property type="project" value="UniProtKB-KW"/>
</dbReference>
<dbReference type="EMBL" id="BEGY01000023">
    <property type="protein sequence ID" value="GAX77204.1"/>
    <property type="molecule type" value="Genomic_DNA"/>
</dbReference>
<name>A0A250X280_9CHLO</name>
<dbReference type="PANTHER" id="PTHR43690:SF33">
    <property type="entry name" value="STROMAL PROCESSING PEPTIDASE, CHLOROPLASTIC"/>
    <property type="match status" value="1"/>
</dbReference>
<keyword evidence="3" id="KW-0378">Hydrolase</keyword>
<sequence length="1372" mass="150458">MVAIGLQNPARFQPHKDIYVNKSSQCMSTCRPRNDRGVTNVVCSSVTSLLGGNAKRILSRRSTRALSKLSHASSAAFGHALMPQASSTASQRRTSRPSYIHGSISRRGGSVIICAALVEQATVESEESMSNISVEELLNIEVEKEKNLVTGQLSNGLRYVILPNKLPPTRFEAHLEVHAGSVDEGPNEQGIAHFVEHVTFLGSKKREGLLGTGARANAYTDFHHTVFHVHAPITNNNTGTKMLPQVLEALEEIAFRPEFLNTRIEKERKAVLAEAQMMNTIEYRVDCQLLQYLHEENNLGYRFPIGKTEQVKQWPGDALRTFWGRWYFPANATLYIVGDLDRDVEDVETLIEKTFGRVPAGMLPEGSASKEQSVESAVLGDGNVAMSLHHDSGSNGNGMNGKGQDKAGPPPAVAVVPGTNLKQRHDVRPPVKHRFGYGPIDPAEPPVSVNIFRHPLLHHFSLSIFCKLPILSMTKMEHLRQSLMMRLILSVFQFRVHGRYMSSTPSFHSIELDISDSGREGCAVSTLTITSDPDKWKDAIAVAVQEVRRLQRHGVTRGEFQRYLEAILRDSSQLAESANKIPSVDTLNFVMESLACGHTVMGHRDAHEAMSMVADTITLEDLNAIARSMLSFASDFGTEAEVLEAARLAPSDHFAHLGPTRATSLIACIPAYVDASGSSVAGSGGSGRSGSMGAAGHIDADTIDLAELEKESQALDEFEVPDGAIKYDLSPAEIAAAIANQELDVAAPDDVETPEHLMSEEEVQALVQQRRPAFVPLAGEGAADAATPPTDSFSGVTQRRLSNGIRINYRYSDNEPRAAMMRVIANGGRAAEKLEVGPDGFGAVIIGTRALSEVGCVGDWPREQTEAFCVSNLINCALEGDEENIIMDFHFAIGEADEEGSSGLQKVFELLHLFLENPRWEASAMERAKQAYLSSGRQVQKSLEKATADRILDAMMGAGRQRRFREPTPEEVEALTMEGMEKSVRGLLHAGNLEINIVGDFNPEELEQCLLRYIGTVRPRPQELCSPLLHVGQNILSPPLEQRHTVWHLKDSDERACSYVAGAAPLRWGPYGSYEPLSSLPSVNGDIQAPPIFVQITASAAEKAKAAEMRRNHPLYQGVTLMLFSEIVNSRLFTTVRDTLGLTYDVSFEVTMFDRVRVGWWSVHVTSHPDKIYDALNASIAVMRDIAISPINRREVSRARTTLLTRHESELKDNLYWLGLMTHLQNDHVPLKRVECLRDLKTMFEAATVEDIYHLYNHFNFDDNNLFTCVGISGKSAPPVPENYLAGAAAFSLSDDVEEMLAATAPSSLSPSGFKWPQQAGISQLQQPQQHSGPEQILPNPAAMLTALIAAAQSMNIKGAMSQSSAEETGKK</sequence>
<dbReference type="InterPro" id="IPR011765">
    <property type="entry name" value="Pept_M16_N"/>
</dbReference>
<dbReference type="Pfam" id="PF00675">
    <property type="entry name" value="Peptidase_M16"/>
    <property type="match status" value="1"/>
</dbReference>
<keyword evidence="5" id="KW-0482">Metalloprotease</keyword>
<dbReference type="InterPro" id="IPR050626">
    <property type="entry name" value="Peptidase_M16"/>
</dbReference>
<dbReference type="Proteomes" id="UP000232323">
    <property type="component" value="Unassembled WGS sequence"/>
</dbReference>
<feature type="domain" description="Peptidase M16 C-terminal" evidence="7">
    <location>
        <begin position="1119"/>
        <end position="1203"/>
    </location>
</feature>
<gene>
    <name evidence="8" type="ORF">CEUSTIGMA_g4650.t1</name>
</gene>
<keyword evidence="2" id="KW-0645">Protease</keyword>
<feature type="domain" description="Peptidase M16 C-terminal" evidence="7">
    <location>
        <begin position="317"/>
        <end position="361"/>
    </location>
</feature>
<evidence type="ECO:0000256" key="4">
    <source>
        <dbReference type="ARBA" id="ARBA00022833"/>
    </source>
</evidence>
<evidence type="ECO:0000256" key="1">
    <source>
        <dbReference type="ARBA" id="ARBA00007261"/>
    </source>
</evidence>
<evidence type="ECO:0000259" key="6">
    <source>
        <dbReference type="Pfam" id="PF00675"/>
    </source>
</evidence>
<evidence type="ECO:0000256" key="5">
    <source>
        <dbReference type="ARBA" id="ARBA00023049"/>
    </source>
</evidence>
<proteinExistence type="inferred from homology"/>
<dbReference type="InterPro" id="IPR011249">
    <property type="entry name" value="Metalloenz_LuxS/M16"/>
</dbReference>
<dbReference type="PANTHER" id="PTHR43690">
    <property type="entry name" value="NARDILYSIN"/>
    <property type="match status" value="1"/>
</dbReference>
<evidence type="ECO:0000313" key="9">
    <source>
        <dbReference type="Proteomes" id="UP000232323"/>
    </source>
</evidence>
<dbReference type="SUPFAM" id="SSF63411">
    <property type="entry name" value="LuxS/MPP-like metallohydrolase"/>
    <property type="match status" value="4"/>
</dbReference>
<dbReference type="GO" id="GO:0046872">
    <property type="term" value="F:metal ion binding"/>
    <property type="evidence" value="ECO:0007669"/>
    <property type="project" value="InterPro"/>
</dbReference>
<keyword evidence="4" id="KW-0862">Zinc</keyword>
<dbReference type="Pfam" id="PF05193">
    <property type="entry name" value="Peptidase_M16_C"/>
    <property type="match status" value="2"/>
</dbReference>
<evidence type="ECO:0000256" key="3">
    <source>
        <dbReference type="ARBA" id="ARBA00022801"/>
    </source>
</evidence>
<evidence type="ECO:0000259" key="7">
    <source>
        <dbReference type="Pfam" id="PF05193"/>
    </source>
</evidence>
<organism evidence="8 9">
    <name type="scientific">Chlamydomonas eustigma</name>
    <dbReference type="NCBI Taxonomy" id="1157962"/>
    <lineage>
        <taxon>Eukaryota</taxon>
        <taxon>Viridiplantae</taxon>
        <taxon>Chlorophyta</taxon>
        <taxon>core chlorophytes</taxon>
        <taxon>Chlorophyceae</taxon>
        <taxon>CS clade</taxon>
        <taxon>Chlamydomonadales</taxon>
        <taxon>Chlamydomonadaceae</taxon>
        <taxon>Chlamydomonas</taxon>
    </lineage>
</organism>
<keyword evidence="9" id="KW-1185">Reference proteome</keyword>
<comment type="similarity">
    <text evidence="1">Belongs to the peptidase M16 family.</text>
</comment>
<dbReference type="InterPro" id="IPR007863">
    <property type="entry name" value="Peptidase_M16_C"/>
</dbReference>
<accession>A0A250X280</accession>
<evidence type="ECO:0000313" key="8">
    <source>
        <dbReference type="EMBL" id="GAX77204.1"/>
    </source>
</evidence>